<evidence type="ECO:0000259" key="5">
    <source>
        <dbReference type="PROSITE" id="PS50966"/>
    </source>
</evidence>
<proteinExistence type="predicted"/>
<dbReference type="PANTHER" id="PTHR47718:SF12">
    <property type="entry name" value="PROTEIN FAR1-RELATED SEQUENCE"/>
    <property type="match status" value="1"/>
</dbReference>
<dbReference type="InterPro" id="IPR007527">
    <property type="entry name" value="Znf_SWIM"/>
</dbReference>
<dbReference type="OrthoDB" id="1741684at2759"/>
<accession>A0A5N6M9E6</accession>
<evidence type="ECO:0000256" key="3">
    <source>
        <dbReference type="ARBA" id="ARBA00022833"/>
    </source>
</evidence>
<dbReference type="Pfam" id="PF04434">
    <property type="entry name" value="SWIM"/>
    <property type="match status" value="1"/>
</dbReference>
<evidence type="ECO:0000256" key="1">
    <source>
        <dbReference type="ARBA" id="ARBA00022723"/>
    </source>
</evidence>
<keyword evidence="3" id="KW-0862">Zinc</keyword>
<keyword evidence="7" id="KW-1185">Reference proteome</keyword>
<dbReference type="Proteomes" id="UP000326396">
    <property type="component" value="Linkage Group LG6"/>
</dbReference>
<keyword evidence="1" id="KW-0479">Metal-binding</keyword>
<dbReference type="PROSITE" id="PS50966">
    <property type="entry name" value="ZF_SWIM"/>
    <property type="match status" value="1"/>
</dbReference>
<keyword evidence="2 4" id="KW-0863">Zinc-finger</keyword>
<name>A0A5N6M9E6_9ASTR</name>
<dbReference type="InterPro" id="IPR006564">
    <property type="entry name" value="Znf_PMZ"/>
</dbReference>
<dbReference type="GO" id="GO:0008270">
    <property type="term" value="F:zinc ion binding"/>
    <property type="evidence" value="ECO:0007669"/>
    <property type="project" value="UniProtKB-KW"/>
</dbReference>
<evidence type="ECO:0000313" key="6">
    <source>
        <dbReference type="EMBL" id="KAD3337052.1"/>
    </source>
</evidence>
<feature type="domain" description="SWIM-type" evidence="5">
    <location>
        <begin position="138"/>
        <end position="174"/>
    </location>
</feature>
<evidence type="ECO:0000256" key="4">
    <source>
        <dbReference type="PROSITE-ProRule" id="PRU00325"/>
    </source>
</evidence>
<reference evidence="6 7" key="1">
    <citation type="submission" date="2019-05" db="EMBL/GenBank/DDBJ databases">
        <title>Mikania micrantha, genome provides insights into the molecular mechanism of rapid growth.</title>
        <authorList>
            <person name="Liu B."/>
        </authorList>
    </citation>
    <scope>NUCLEOTIDE SEQUENCE [LARGE SCALE GENOMIC DNA]</scope>
    <source>
        <strain evidence="6">NLD-2019</strain>
        <tissue evidence="6">Leaf</tissue>
    </source>
</reference>
<dbReference type="AlphaFoldDB" id="A0A5N6M9E6"/>
<sequence>MDSTLDLNTFDSLIASYNEESFVASEIEVHPINDDPIILVDVEHDYVPNLPLLREDCYEIPSNGDIDAPFGPPHGPEVTISEDVQQSRKANGEVVLEIQKEIVKGKLFCYVSHTEQVQDKIVYFVTHLNKDNSVTNVFQVVTGPTIGNYDCSCRNFTRIGYLCRHTFCVFRVNRVVRIPDEYISKRWMKDVLPKRIFEIQYRYVVDNSPESLLRNEIFGLISNCVDSLRNDYDGLAVLANKVRELSSNKSSDPVDSISKISNVEDIQNLVGGSLDVDLQCSNPKGFRNKGCGKSRRLIGAGENAVEKSLRTPRLCRTCQKYVTGHDSRNCKKKRTEAVDVTEEE</sequence>
<dbReference type="SMART" id="SM00575">
    <property type="entry name" value="ZnF_PMZ"/>
    <property type="match status" value="1"/>
</dbReference>
<gene>
    <name evidence="6" type="ORF">E3N88_32572</name>
</gene>
<protein>
    <recommendedName>
        <fullName evidence="5">SWIM-type domain-containing protein</fullName>
    </recommendedName>
</protein>
<evidence type="ECO:0000256" key="2">
    <source>
        <dbReference type="ARBA" id="ARBA00022771"/>
    </source>
</evidence>
<evidence type="ECO:0000313" key="7">
    <source>
        <dbReference type="Proteomes" id="UP000326396"/>
    </source>
</evidence>
<dbReference type="EMBL" id="SZYD01000016">
    <property type="protein sequence ID" value="KAD3337052.1"/>
    <property type="molecule type" value="Genomic_DNA"/>
</dbReference>
<comment type="caution">
    <text evidence="6">The sequence shown here is derived from an EMBL/GenBank/DDBJ whole genome shotgun (WGS) entry which is preliminary data.</text>
</comment>
<organism evidence="6 7">
    <name type="scientific">Mikania micrantha</name>
    <name type="common">bitter vine</name>
    <dbReference type="NCBI Taxonomy" id="192012"/>
    <lineage>
        <taxon>Eukaryota</taxon>
        <taxon>Viridiplantae</taxon>
        <taxon>Streptophyta</taxon>
        <taxon>Embryophyta</taxon>
        <taxon>Tracheophyta</taxon>
        <taxon>Spermatophyta</taxon>
        <taxon>Magnoliopsida</taxon>
        <taxon>eudicotyledons</taxon>
        <taxon>Gunneridae</taxon>
        <taxon>Pentapetalae</taxon>
        <taxon>asterids</taxon>
        <taxon>campanulids</taxon>
        <taxon>Asterales</taxon>
        <taxon>Asteraceae</taxon>
        <taxon>Asteroideae</taxon>
        <taxon>Heliantheae alliance</taxon>
        <taxon>Eupatorieae</taxon>
        <taxon>Mikania</taxon>
    </lineage>
</organism>
<dbReference type="PANTHER" id="PTHR47718">
    <property type="entry name" value="OS01G0519700 PROTEIN"/>
    <property type="match status" value="1"/>
</dbReference>